<gene>
    <name evidence="1" type="ORF">PG986_010510</name>
</gene>
<comment type="caution">
    <text evidence="1">The sequence shown here is derived from an EMBL/GenBank/DDBJ whole genome shotgun (WGS) entry which is preliminary data.</text>
</comment>
<dbReference type="RefSeq" id="XP_066696223.1">
    <property type="nucleotide sequence ID" value="XM_066846732.1"/>
</dbReference>
<dbReference type="Proteomes" id="UP001391051">
    <property type="component" value="Unassembled WGS sequence"/>
</dbReference>
<protein>
    <submittedName>
        <fullName evidence="1">Uncharacterized protein</fullName>
    </submittedName>
</protein>
<dbReference type="EMBL" id="JAQQWE010000007">
    <property type="protein sequence ID" value="KAK7946189.1"/>
    <property type="molecule type" value="Genomic_DNA"/>
</dbReference>
<sequence>MAPFQCGHSVNQRGVARMLEVLPFPASKKKLCADCRTKTPADIFEILNKTNDARLNNNNNSSSNNNYLAPGSPTCSIASSRTAAPLTKEEGKESWQTHHLGEWARVAFLCVGDHDDDLKAMCDALRQKHGSGAEEEVLRALARAALRAYEVEQPAEPATHRIVAGLNDFIAAAAGRADAVRTFAQVRAVFASAKALRKLASEVSTGAAVLYGLFDGFERAASTTTAPGGAGARKGAVSRAGVRRVASGVSLGRVPPRTPRTPM</sequence>
<dbReference type="GeneID" id="92079794"/>
<reference evidence="1 2" key="1">
    <citation type="submission" date="2023-01" db="EMBL/GenBank/DDBJ databases">
        <title>Analysis of 21 Apiospora genomes using comparative genomics revels a genus with tremendous synthesis potential of carbohydrate active enzymes and secondary metabolites.</title>
        <authorList>
            <person name="Sorensen T."/>
        </authorList>
    </citation>
    <scope>NUCLEOTIDE SEQUENCE [LARGE SCALE GENOMIC DNA]</scope>
    <source>
        <strain evidence="1 2">CBS 24483</strain>
    </source>
</reference>
<proteinExistence type="predicted"/>
<accession>A0ABR1Q2G7</accession>
<evidence type="ECO:0000313" key="1">
    <source>
        <dbReference type="EMBL" id="KAK7946189.1"/>
    </source>
</evidence>
<organism evidence="1 2">
    <name type="scientific">Apiospora aurea</name>
    <dbReference type="NCBI Taxonomy" id="335848"/>
    <lineage>
        <taxon>Eukaryota</taxon>
        <taxon>Fungi</taxon>
        <taxon>Dikarya</taxon>
        <taxon>Ascomycota</taxon>
        <taxon>Pezizomycotina</taxon>
        <taxon>Sordariomycetes</taxon>
        <taxon>Xylariomycetidae</taxon>
        <taxon>Amphisphaeriales</taxon>
        <taxon>Apiosporaceae</taxon>
        <taxon>Apiospora</taxon>
    </lineage>
</organism>
<name>A0ABR1Q2G7_9PEZI</name>
<keyword evidence="2" id="KW-1185">Reference proteome</keyword>
<evidence type="ECO:0000313" key="2">
    <source>
        <dbReference type="Proteomes" id="UP001391051"/>
    </source>
</evidence>